<keyword evidence="1" id="KW-0131">Cell cycle</keyword>
<keyword evidence="1" id="KW-0132">Cell division</keyword>
<dbReference type="HAMAP" id="MF_02066">
    <property type="entry name" value="CpoB"/>
    <property type="match status" value="1"/>
</dbReference>
<dbReference type="GO" id="GO:0043093">
    <property type="term" value="P:FtsZ-dependent cytokinesis"/>
    <property type="evidence" value="ECO:0007669"/>
    <property type="project" value="UniProtKB-UniRule"/>
</dbReference>
<reference evidence="3 4" key="1">
    <citation type="submission" date="2017-02" db="EMBL/GenBank/DDBJ databases">
        <authorList>
            <person name="Peterson S.W."/>
        </authorList>
    </citation>
    <scope>NUCLEOTIDE SEQUENCE [LARGE SCALE GENOMIC DNA]</scope>
    <source>
        <strain evidence="3 4">S285</strain>
    </source>
</reference>
<protein>
    <recommendedName>
        <fullName evidence="1">Cell division coordinator CpoB</fullName>
    </recommendedName>
</protein>
<comment type="function">
    <text evidence="1">Mediates coordination of peptidoglycan synthesis and outer membrane constriction during cell division.</text>
</comment>
<dbReference type="AlphaFoldDB" id="A0A1W6MW01"/>
<feature type="compositionally biased region" description="Polar residues" evidence="2">
    <location>
        <begin position="183"/>
        <end position="199"/>
    </location>
</feature>
<dbReference type="Proteomes" id="UP000193978">
    <property type="component" value="Chromosome"/>
</dbReference>
<dbReference type="NCBIfam" id="TIGR02795">
    <property type="entry name" value="tol_pal_ybgF"/>
    <property type="match status" value="1"/>
</dbReference>
<feature type="region of interest" description="Disordered" evidence="2">
    <location>
        <begin position="1"/>
        <end position="25"/>
    </location>
</feature>
<dbReference type="EMBL" id="CP019948">
    <property type="protein sequence ID" value="ARN81773.1"/>
    <property type="molecule type" value="Genomic_DNA"/>
</dbReference>
<organism evidence="3 4">
    <name type="scientific">Methylocystis bryophila</name>
    <dbReference type="NCBI Taxonomy" id="655015"/>
    <lineage>
        <taxon>Bacteria</taxon>
        <taxon>Pseudomonadati</taxon>
        <taxon>Pseudomonadota</taxon>
        <taxon>Alphaproteobacteria</taxon>
        <taxon>Hyphomicrobiales</taxon>
        <taxon>Methylocystaceae</taxon>
        <taxon>Methylocystis</taxon>
    </lineage>
</organism>
<accession>A0A1W6MW01</accession>
<feature type="region of interest" description="Disordered" evidence="2">
    <location>
        <begin position="130"/>
        <end position="234"/>
    </location>
</feature>
<dbReference type="InterPro" id="IPR019734">
    <property type="entry name" value="TPR_rpt"/>
</dbReference>
<evidence type="ECO:0000256" key="2">
    <source>
        <dbReference type="SAM" id="MobiDB-lite"/>
    </source>
</evidence>
<dbReference type="STRING" id="655015.B1812_12565"/>
<dbReference type="InterPro" id="IPR014162">
    <property type="entry name" value="CpoB_C"/>
</dbReference>
<keyword evidence="1" id="KW-0732">Signal</keyword>
<dbReference type="InterPro" id="IPR011990">
    <property type="entry name" value="TPR-like_helical_dom_sf"/>
</dbReference>
<keyword evidence="1" id="KW-0574">Periplasm</keyword>
<dbReference type="Pfam" id="PF13432">
    <property type="entry name" value="TPR_16"/>
    <property type="match status" value="1"/>
</dbReference>
<keyword evidence="4" id="KW-1185">Reference proteome</keyword>
<dbReference type="InterPro" id="IPR034706">
    <property type="entry name" value="CpoB"/>
</dbReference>
<evidence type="ECO:0000313" key="4">
    <source>
        <dbReference type="Proteomes" id="UP000193978"/>
    </source>
</evidence>
<feature type="compositionally biased region" description="Low complexity" evidence="2">
    <location>
        <begin position="139"/>
        <end position="152"/>
    </location>
</feature>
<name>A0A1W6MW01_9HYPH</name>
<dbReference type="Gene3D" id="1.25.40.10">
    <property type="entry name" value="Tetratricopeptide repeat domain"/>
    <property type="match status" value="1"/>
</dbReference>
<dbReference type="KEGG" id="mbry:B1812_12565"/>
<gene>
    <name evidence="1" type="primary">cpoB</name>
    <name evidence="3" type="ORF">B1812_12565</name>
</gene>
<proteinExistence type="inferred from homology"/>
<sequence length="357" mass="37939">MQQPPPRDGAGHSLHAKAGEASGAPHFGRNVAYARPGFLRASPRSNRCDPAMLIPRAIGAILLVFVGVIAAPRATEAQYLNRSAPDGYDVGEPAGPDRDSVLINRVDRLERELRKATGQIEELQHQVQGLEEQLRARPESAALPAPASAPVAGRPQTAPVGGSRDAFDPAANPTAAGAPRPLGQTTPSAPLTPSDTARTGSRDPGAPMDLTPPGLQGAPSATRPAAEASPASMKEEYEQAAALMQQQQYEAAERALTAFLAKYPKSKYVPAATFGLGESFFLRSRFREAAEKFLDIKKKHPQSAQTPEALLRLGQSLAEIGAHEEACQSFADIGASYPQSPARVRESAVREIKKHQC</sequence>
<dbReference type="GO" id="GO:0030288">
    <property type="term" value="C:outer membrane-bounded periplasmic space"/>
    <property type="evidence" value="ECO:0007669"/>
    <property type="project" value="UniProtKB-UniRule"/>
</dbReference>
<dbReference type="SUPFAM" id="SSF48452">
    <property type="entry name" value="TPR-like"/>
    <property type="match status" value="1"/>
</dbReference>
<evidence type="ECO:0000313" key="3">
    <source>
        <dbReference type="EMBL" id="ARN81773.1"/>
    </source>
</evidence>
<dbReference type="Pfam" id="PF13174">
    <property type="entry name" value="TPR_6"/>
    <property type="match status" value="1"/>
</dbReference>
<comment type="subcellular location">
    <subcellularLocation>
        <location evidence="1">Periplasm</location>
    </subcellularLocation>
</comment>
<evidence type="ECO:0000256" key="1">
    <source>
        <dbReference type="HAMAP-Rule" id="MF_02066"/>
    </source>
</evidence>
<comment type="similarity">
    <text evidence="1">Belongs to the CpoB family.</text>
</comment>